<gene>
    <name evidence="2" type="ORF">Pan181_52170</name>
</gene>
<dbReference type="KEGG" id="amuc:Pan181_52170"/>
<dbReference type="RefSeq" id="WP_145251561.1">
    <property type="nucleotide sequence ID" value="NZ_CP036278.1"/>
</dbReference>
<feature type="transmembrane region" description="Helical" evidence="1">
    <location>
        <begin position="136"/>
        <end position="155"/>
    </location>
</feature>
<dbReference type="PANTHER" id="PTHR37308">
    <property type="entry name" value="INTEGRAL MEMBRANE PROTEIN"/>
    <property type="match status" value="1"/>
</dbReference>
<feature type="transmembrane region" description="Helical" evidence="1">
    <location>
        <begin position="285"/>
        <end position="307"/>
    </location>
</feature>
<feature type="transmembrane region" description="Helical" evidence="1">
    <location>
        <begin position="161"/>
        <end position="190"/>
    </location>
</feature>
<keyword evidence="1" id="KW-1133">Transmembrane helix</keyword>
<feature type="transmembrane region" description="Helical" evidence="1">
    <location>
        <begin position="211"/>
        <end position="233"/>
    </location>
</feature>
<keyword evidence="3" id="KW-1185">Reference proteome</keyword>
<dbReference type="AlphaFoldDB" id="A0A518AW93"/>
<dbReference type="PANTHER" id="PTHR37308:SF1">
    <property type="entry name" value="POLYPRENYL-PHOSPHATE TRANSPORTER"/>
    <property type="match status" value="1"/>
</dbReference>
<keyword evidence="1" id="KW-0812">Transmembrane</keyword>
<feature type="transmembrane region" description="Helical" evidence="1">
    <location>
        <begin position="104"/>
        <end position="124"/>
    </location>
</feature>
<reference evidence="2 3" key="1">
    <citation type="submission" date="2019-02" db="EMBL/GenBank/DDBJ databases">
        <title>Deep-cultivation of Planctomycetes and their phenomic and genomic characterization uncovers novel biology.</title>
        <authorList>
            <person name="Wiegand S."/>
            <person name="Jogler M."/>
            <person name="Boedeker C."/>
            <person name="Pinto D."/>
            <person name="Vollmers J."/>
            <person name="Rivas-Marin E."/>
            <person name="Kohn T."/>
            <person name="Peeters S.H."/>
            <person name="Heuer A."/>
            <person name="Rast P."/>
            <person name="Oberbeckmann S."/>
            <person name="Bunk B."/>
            <person name="Jeske O."/>
            <person name="Meyerdierks A."/>
            <person name="Storesund J.E."/>
            <person name="Kallscheuer N."/>
            <person name="Luecker S."/>
            <person name="Lage O.M."/>
            <person name="Pohl T."/>
            <person name="Merkel B.J."/>
            <person name="Hornburger P."/>
            <person name="Mueller R.-W."/>
            <person name="Bruemmer F."/>
            <person name="Labrenz M."/>
            <person name="Spormann A.M."/>
            <person name="Op den Camp H."/>
            <person name="Overmann J."/>
            <person name="Amann R."/>
            <person name="Jetten M.S.M."/>
            <person name="Mascher T."/>
            <person name="Medema M.H."/>
            <person name="Devos D.P."/>
            <person name="Kaster A.-K."/>
            <person name="Ovreas L."/>
            <person name="Rohde M."/>
            <person name="Galperin M.Y."/>
            <person name="Jogler C."/>
        </authorList>
    </citation>
    <scope>NUCLEOTIDE SEQUENCE [LARGE SCALE GENOMIC DNA]</scope>
    <source>
        <strain evidence="2 3">Pan181</strain>
    </source>
</reference>
<proteinExistence type="predicted"/>
<evidence type="ECO:0000256" key="1">
    <source>
        <dbReference type="SAM" id="Phobius"/>
    </source>
</evidence>
<evidence type="ECO:0000313" key="3">
    <source>
        <dbReference type="Proteomes" id="UP000315750"/>
    </source>
</evidence>
<dbReference type="OrthoDB" id="9793746at2"/>
<dbReference type="Proteomes" id="UP000315750">
    <property type="component" value="Chromosome"/>
</dbReference>
<name>A0A518AW93_9BACT</name>
<keyword evidence="1" id="KW-0472">Membrane</keyword>
<evidence type="ECO:0000313" key="2">
    <source>
        <dbReference type="EMBL" id="QDU58976.1"/>
    </source>
</evidence>
<protein>
    <recommendedName>
        <fullName evidence="4">DUF368 domain-containing protein</fullName>
    </recommendedName>
</protein>
<accession>A0A518AW93</accession>
<sequence length="315" mass="33817">MADKHSIIKDVANVLRGLCMGAADIVPGVSGGTVALLLGIYPRLLTAISHVDGTLFGLLKSAKWREAAEYLDLRFLLTLVLGIGSSVLLLSGVIHHLLDEYPELTMSVFFGLILASGILVLRLVGPKTPAQQTQCVIMAIIGACLATWLVLGGYLQPQDNLLYVFGCGAVGICAMILPGISGSYILLLLGKYHQIIEIVHHLKAGQLTRDELTTLVVFASGCLIGLLVFSKILKALLSRFYVPTISLLGGFMLGSLAKIWPWQNQVADAPEGITRPDWPAEFNTQVIYCLALAVGSFAFVLVADYLAQNRKSAKG</sequence>
<dbReference type="Pfam" id="PF04018">
    <property type="entry name" value="VCA0040-like"/>
    <property type="match status" value="1"/>
</dbReference>
<organism evidence="2 3">
    <name type="scientific">Aeoliella mucimassa</name>
    <dbReference type="NCBI Taxonomy" id="2527972"/>
    <lineage>
        <taxon>Bacteria</taxon>
        <taxon>Pseudomonadati</taxon>
        <taxon>Planctomycetota</taxon>
        <taxon>Planctomycetia</taxon>
        <taxon>Pirellulales</taxon>
        <taxon>Lacipirellulaceae</taxon>
        <taxon>Aeoliella</taxon>
    </lineage>
</organism>
<dbReference type="InterPro" id="IPR007163">
    <property type="entry name" value="VCA0040-like"/>
</dbReference>
<dbReference type="EMBL" id="CP036278">
    <property type="protein sequence ID" value="QDU58976.1"/>
    <property type="molecule type" value="Genomic_DNA"/>
</dbReference>
<evidence type="ECO:0008006" key="4">
    <source>
        <dbReference type="Google" id="ProtNLM"/>
    </source>
</evidence>
<feature type="transmembrane region" description="Helical" evidence="1">
    <location>
        <begin position="75"/>
        <end position="98"/>
    </location>
</feature>